<comment type="caution">
    <text evidence="1">The sequence shown here is derived from an EMBL/GenBank/DDBJ whole genome shotgun (WGS) entry which is preliminary data.</text>
</comment>
<proteinExistence type="predicted"/>
<gene>
    <name evidence="1" type="ORF">Q5H92_15030</name>
</gene>
<protein>
    <submittedName>
        <fullName evidence="1">Uncharacterized protein</fullName>
    </submittedName>
</protein>
<evidence type="ECO:0000313" key="2">
    <source>
        <dbReference type="Proteomes" id="UP001167796"/>
    </source>
</evidence>
<evidence type="ECO:0000313" key="1">
    <source>
        <dbReference type="EMBL" id="MDO7847681.1"/>
    </source>
</evidence>
<dbReference type="Proteomes" id="UP001167796">
    <property type="component" value="Unassembled WGS sequence"/>
</dbReference>
<sequence length="79" mass="9256">MYTNNKQEMFLLNNFKRAWSAITGDATAQIQDYYGRPRFWTKDPQAPKRVQMMVPDGEGRGMRYYTVLVPEEGNYLIEG</sequence>
<accession>A0ABT9ACX2</accession>
<dbReference type="RefSeq" id="WP_305012362.1">
    <property type="nucleotide sequence ID" value="NZ_JAUQSX010000007.1"/>
</dbReference>
<name>A0ABT9ACX2_9BACT</name>
<dbReference type="EMBL" id="JAUQSX010000007">
    <property type="protein sequence ID" value="MDO7847681.1"/>
    <property type="molecule type" value="Genomic_DNA"/>
</dbReference>
<reference evidence="1" key="1">
    <citation type="submission" date="2023-07" db="EMBL/GenBank/DDBJ databases">
        <authorList>
            <person name="Kim M.K."/>
        </authorList>
    </citation>
    <scope>NUCLEOTIDE SEQUENCE</scope>
    <source>
        <strain evidence="1">M29</strain>
    </source>
</reference>
<organism evidence="1 2">
    <name type="scientific">Hymenobacter mellowenesis</name>
    <dbReference type="NCBI Taxonomy" id="3063995"/>
    <lineage>
        <taxon>Bacteria</taxon>
        <taxon>Pseudomonadati</taxon>
        <taxon>Bacteroidota</taxon>
        <taxon>Cytophagia</taxon>
        <taxon>Cytophagales</taxon>
        <taxon>Hymenobacteraceae</taxon>
        <taxon>Hymenobacter</taxon>
    </lineage>
</organism>
<keyword evidence="2" id="KW-1185">Reference proteome</keyword>